<protein>
    <submittedName>
        <fullName evidence="2">26735_t:CDS:1</fullName>
    </submittedName>
</protein>
<dbReference type="Proteomes" id="UP000789405">
    <property type="component" value="Unassembled WGS sequence"/>
</dbReference>
<comment type="caution">
    <text evidence="2">The sequence shown here is derived from an EMBL/GenBank/DDBJ whole genome shotgun (WGS) entry which is preliminary data.</text>
</comment>
<evidence type="ECO:0000313" key="3">
    <source>
        <dbReference type="Proteomes" id="UP000789405"/>
    </source>
</evidence>
<feature type="compositionally biased region" description="Basic residues" evidence="1">
    <location>
        <begin position="8"/>
        <end position="24"/>
    </location>
</feature>
<gene>
    <name evidence="2" type="ORF">DERYTH_LOCUS24279</name>
</gene>
<evidence type="ECO:0000256" key="1">
    <source>
        <dbReference type="SAM" id="MobiDB-lite"/>
    </source>
</evidence>
<evidence type="ECO:0000313" key="2">
    <source>
        <dbReference type="EMBL" id="CAG8805443.1"/>
    </source>
</evidence>
<sequence length="55" mass="6465">MYGQVTNRNRKRQHVRRPRSRRNSPRVVVPRPKGQRYAKTPVIALPDTTINKLVT</sequence>
<dbReference type="AlphaFoldDB" id="A0A9N9K2C9"/>
<organism evidence="2 3">
    <name type="scientific">Dentiscutata erythropus</name>
    <dbReference type="NCBI Taxonomy" id="1348616"/>
    <lineage>
        <taxon>Eukaryota</taxon>
        <taxon>Fungi</taxon>
        <taxon>Fungi incertae sedis</taxon>
        <taxon>Mucoromycota</taxon>
        <taxon>Glomeromycotina</taxon>
        <taxon>Glomeromycetes</taxon>
        <taxon>Diversisporales</taxon>
        <taxon>Gigasporaceae</taxon>
        <taxon>Dentiscutata</taxon>
    </lineage>
</organism>
<feature type="region of interest" description="Disordered" evidence="1">
    <location>
        <begin position="1"/>
        <end position="35"/>
    </location>
</feature>
<dbReference type="EMBL" id="CAJVPY010040116">
    <property type="protein sequence ID" value="CAG8805443.1"/>
    <property type="molecule type" value="Genomic_DNA"/>
</dbReference>
<name>A0A9N9K2C9_9GLOM</name>
<feature type="non-terminal residue" evidence="2">
    <location>
        <position position="1"/>
    </location>
</feature>
<reference evidence="2" key="1">
    <citation type="submission" date="2021-06" db="EMBL/GenBank/DDBJ databases">
        <authorList>
            <person name="Kallberg Y."/>
            <person name="Tangrot J."/>
            <person name="Rosling A."/>
        </authorList>
    </citation>
    <scope>NUCLEOTIDE SEQUENCE</scope>
    <source>
        <strain evidence="2">MA453B</strain>
    </source>
</reference>
<accession>A0A9N9K2C9</accession>
<keyword evidence="3" id="KW-1185">Reference proteome</keyword>
<proteinExistence type="predicted"/>